<dbReference type="AlphaFoldDB" id="X1UFW9"/>
<sequence length="54" mass="5629">DVCIAPILAQASINIGSSGIIGRYRAIHTVIFSGFSSQALADRLNDIGAKVLIT</sequence>
<organism evidence="1">
    <name type="scientific">marine sediment metagenome</name>
    <dbReference type="NCBI Taxonomy" id="412755"/>
    <lineage>
        <taxon>unclassified sequences</taxon>
        <taxon>metagenomes</taxon>
        <taxon>ecological metagenomes</taxon>
    </lineage>
</organism>
<dbReference type="Gene3D" id="3.40.50.12780">
    <property type="entry name" value="N-terminal domain of ligase-like"/>
    <property type="match status" value="1"/>
</dbReference>
<gene>
    <name evidence="1" type="ORF">S12H4_63139</name>
</gene>
<proteinExistence type="predicted"/>
<protein>
    <submittedName>
        <fullName evidence="1">Uncharacterized protein</fullName>
    </submittedName>
</protein>
<dbReference type="InterPro" id="IPR042099">
    <property type="entry name" value="ANL_N_sf"/>
</dbReference>
<feature type="non-terminal residue" evidence="1">
    <location>
        <position position="1"/>
    </location>
</feature>
<feature type="non-terminal residue" evidence="1">
    <location>
        <position position="54"/>
    </location>
</feature>
<accession>X1UFW9</accession>
<comment type="caution">
    <text evidence="1">The sequence shown here is derived from an EMBL/GenBank/DDBJ whole genome shotgun (WGS) entry which is preliminary data.</text>
</comment>
<dbReference type="EMBL" id="BARW01042754">
    <property type="protein sequence ID" value="GAJ16429.1"/>
    <property type="molecule type" value="Genomic_DNA"/>
</dbReference>
<evidence type="ECO:0000313" key="1">
    <source>
        <dbReference type="EMBL" id="GAJ16429.1"/>
    </source>
</evidence>
<reference evidence="1" key="1">
    <citation type="journal article" date="2014" name="Front. Microbiol.">
        <title>High frequency of phylogenetically diverse reductive dehalogenase-homologous genes in deep subseafloor sedimentary metagenomes.</title>
        <authorList>
            <person name="Kawai M."/>
            <person name="Futagami T."/>
            <person name="Toyoda A."/>
            <person name="Takaki Y."/>
            <person name="Nishi S."/>
            <person name="Hori S."/>
            <person name="Arai W."/>
            <person name="Tsubouchi T."/>
            <person name="Morono Y."/>
            <person name="Uchiyama I."/>
            <person name="Ito T."/>
            <person name="Fujiyama A."/>
            <person name="Inagaki F."/>
            <person name="Takami H."/>
        </authorList>
    </citation>
    <scope>NUCLEOTIDE SEQUENCE</scope>
    <source>
        <strain evidence="1">Expedition CK06-06</strain>
    </source>
</reference>
<name>X1UFW9_9ZZZZ</name>